<proteinExistence type="predicted"/>
<keyword evidence="1" id="KW-0812">Transmembrane</keyword>
<dbReference type="EMBL" id="JXJN01019816">
    <property type="status" value="NOT_ANNOTATED_CDS"/>
    <property type="molecule type" value="Genomic_DNA"/>
</dbReference>
<evidence type="ECO:0000256" key="1">
    <source>
        <dbReference type="SAM" id="Phobius"/>
    </source>
</evidence>
<organism evidence="2 3">
    <name type="scientific">Glossina palpalis gambiensis</name>
    <dbReference type="NCBI Taxonomy" id="67801"/>
    <lineage>
        <taxon>Eukaryota</taxon>
        <taxon>Metazoa</taxon>
        <taxon>Ecdysozoa</taxon>
        <taxon>Arthropoda</taxon>
        <taxon>Hexapoda</taxon>
        <taxon>Insecta</taxon>
        <taxon>Pterygota</taxon>
        <taxon>Neoptera</taxon>
        <taxon>Endopterygota</taxon>
        <taxon>Diptera</taxon>
        <taxon>Brachycera</taxon>
        <taxon>Muscomorpha</taxon>
        <taxon>Hippoboscoidea</taxon>
        <taxon>Glossinidae</taxon>
        <taxon>Glossina</taxon>
    </lineage>
</organism>
<sequence>IWSLDSLGSFSTAFVPATSFPVFGRFFFFVFQDIWNLSSFYICFIESLWYISCVNTRSQTYVKHVYCFVGWLVGCTIFG</sequence>
<reference evidence="3" key="1">
    <citation type="submission" date="2015-01" db="EMBL/GenBank/DDBJ databases">
        <authorList>
            <person name="Aksoy S."/>
            <person name="Warren W."/>
            <person name="Wilson R.K."/>
        </authorList>
    </citation>
    <scope>NUCLEOTIDE SEQUENCE [LARGE SCALE GENOMIC DNA]</scope>
    <source>
        <strain evidence="3">IAEA</strain>
    </source>
</reference>
<keyword evidence="3" id="KW-1185">Reference proteome</keyword>
<protein>
    <submittedName>
        <fullName evidence="2">Uncharacterized protein</fullName>
    </submittedName>
</protein>
<evidence type="ECO:0000313" key="3">
    <source>
        <dbReference type="Proteomes" id="UP000092460"/>
    </source>
</evidence>
<keyword evidence="1" id="KW-0472">Membrane</keyword>
<feature type="transmembrane region" description="Helical" evidence="1">
    <location>
        <begin position="7"/>
        <end position="28"/>
    </location>
</feature>
<reference evidence="2" key="2">
    <citation type="submission" date="2020-05" db="UniProtKB">
        <authorList>
            <consortium name="EnsemblMetazoa"/>
        </authorList>
    </citation>
    <scope>IDENTIFICATION</scope>
    <source>
        <strain evidence="2">IAEA</strain>
    </source>
</reference>
<dbReference type="VEuPathDB" id="VectorBase:GPPI039391"/>
<feature type="transmembrane region" description="Helical" evidence="1">
    <location>
        <begin position="34"/>
        <end position="51"/>
    </location>
</feature>
<dbReference type="Proteomes" id="UP000092460">
    <property type="component" value="Unassembled WGS sequence"/>
</dbReference>
<evidence type="ECO:0000313" key="2">
    <source>
        <dbReference type="EnsemblMetazoa" id="GPPI039391-PA"/>
    </source>
</evidence>
<dbReference type="AlphaFoldDB" id="A0A1B0BSQ9"/>
<dbReference type="EnsemblMetazoa" id="GPPI039391-RA">
    <property type="protein sequence ID" value="GPPI039391-PA"/>
    <property type="gene ID" value="GPPI039391"/>
</dbReference>
<accession>A0A1B0BSQ9</accession>
<name>A0A1B0BSQ9_9MUSC</name>
<keyword evidence="1" id="KW-1133">Transmembrane helix</keyword>